<keyword evidence="2" id="KW-0058">Aromatic hydrocarbons catabolism</keyword>
<dbReference type="AlphaFoldDB" id="A0A9X0ASU8"/>
<comment type="caution">
    <text evidence="6">The sequence shown here is derived from an EMBL/GenBank/DDBJ whole genome shotgun (WGS) entry which is preliminary data.</text>
</comment>
<proteinExistence type="inferred from homology"/>
<evidence type="ECO:0000256" key="2">
    <source>
        <dbReference type="ARBA" id="ARBA00022797"/>
    </source>
</evidence>
<evidence type="ECO:0000259" key="5">
    <source>
        <dbReference type="Pfam" id="PF06441"/>
    </source>
</evidence>
<dbReference type="InterPro" id="IPR016292">
    <property type="entry name" value="Epoxide_hydrolase"/>
</dbReference>
<dbReference type="PANTHER" id="PTHR21661">
    <property type="entry name" value="EPOXIDE HYDROLASE 1-RELATED"/>
    <property type="match status" value="1"/>
</dbReference>
<dbReference type="OrthoDB" id="7130006at2759"/>
<protein>
    <recommendedName>
        <fullName evidence="5">Epoxide hydrolase N-terminal domain-containing protein</fullName>
    </recommendedName>
</protein>
<evidence type="ECO:0000256" key="1">
    <source>
        <dbReference type="ARBA" id="ARBA00010088"/>
    </source>
</evidence>
<dbReference type="GO" id="GO:0004301">
    <property type="term" value="F:epoxide hydrolase activity"/>
    <property type="evidence" value="ECO:0007669"/>
    <property type="project" value="TreeGrafter"/>
</dbReference>
<dbReference type="InterPro" id="IPR010497">
    <property type="entry name" value="Epoxide_hydro_N"/>
</dbReference>
<keyword evidence="7" id="KW-1185">Reference proteome</keyword>
<feature type="active site" description="Proton donor" evidence="4">
    <location>
        <position position="311"/>
    </location>
</feature>
<dbReference type="Pfam" id="PF06441">
    <property type="entry name" value="EHN"/>
    <property type="match status" value="1"/>
</dbReference>
<dbReference type="Gene3D" id="3.40.50.1820">
    <property type="entry name" value="alpha/beta hydrolase"/>
    <property type="match status" value="1"/>
</dbReference>
<evidence type="ECO:0000256" key="3">
    <source>
        <dbReference type="ARBA" id="ARBA00022801"/>
    </source>
</evidence>
<keyword evidence="3" id="KW-0378">Hydrolase</keyword>
<reference evidence="6" key="1">
    <citation type="submission" date="2022-11" db="EMBL/GenBank/DDBJ databases">
        <title>Genome Resource of Sclerotinia nivalis Strain SnTB1, a Plant Pathogen Isolated from American Ginseng.</title>
        <authorList>
            <person name="Fan S."/>
        </authorList>
    </citation>
    <scope>NUCLEOTIDE SEQUENCE</scope>
    <source>
        <strain evidence="6">SnTB1</strain>
    </source>
</reference>
<dbReference type="PIRSF" id="PIRSF001112">
    <property type="entry name" value="Epoxide_hydrolase"/>
    <property type="match status" value="1"/>
</dbReference>
<comment type="similarity">
    <text evidence="1">Belongs to the peptidase S33 family.</text>
</comment>
<dbReference type="EMBL" id="JAPEIS010000003">
    <property type="protein sequence ID" value="KAJ8068330.1"/>
    <property type="molecule type" value="Genomic_DNA"/>
</dbReference>
<gene>
    <name evidence="6" type="ORF">OCU04_003892</name>
</gene>
<sequence>MSPTPFQISIPQEKIDTLKTKLSLAQFPDELSDAEWDMGVPLASMKRLTKAWEEWDWRVAEENLNKTLKDAQFTTGVDVDGFGELDVHFVWQKSEVKEAVPLLFVHGWPGSFMEVLHLLPLLQQPDGPAFHIVAPSLPNFGFSEGVKKRGFSLAQYAETCHKLMLQLGYDEYVTQGGDWGSLITRSIGKFYPQHCKAIHINMVTGKQPSFTKNPLLALQHATTPYSQTDRDGLARTKWFADEGRGYFLEQATRPQTLAYALHDSPTALLAWIYEKLHDWTDSYPWTDDEIFTWISIYYFSRAGPGAAHRIYYEVTHTTPGAGKITQGDIESFIAGPKLGLTFNPMELVLLPKTWGRTLGNVVFERDNFGQGGGHFYALERPALLARDLREMFGKGGGAFGVVKGKCGYDEGKATL</sequence>
<dbReference type="PRINTS" id="PR00412">
    <property type="entry name" value="EPOXHYDRLASE"/>
</dbReference>
<dbReference type="GO" id="GO:0097176">
    <property type="term" value="P:epoxide metabolic process"/>
    <property type="evidence" value="ECO:0007669"/>
    <property type="project" value="TreeGrafter"/>
</dbReference>
<dbReference type="Proteomes" id="UP001152300">
    <property type="component" value="Unassembled WGS sequence"/>
</dbReference>
<dbReference type="SUPFAM" id="SSF53474">
    <property type="entry name" value="alpha/beta-Hydrolases"/>
    <property type="match status" value="1"/>
</dbReference>
<evidence type="ECO:0000313" key="7">
    <source>
        <dbReference type="Proteomes" id="UP001152300"/>
    </source>
</evidence>
<dbReference type="PANTHER" id="PTHR21661:SF35">
    <property type="entry name" value="EPOXIDE HYDROLASE"/>
    <property type="match status" value="1"/>
</dbReference>
<dbReference type="InterPro" id="IPR000639">
    <property type="entry name" value="Epox_hydrolase-like"/>
</dbReference>
<accession>A0A9X0ASU8</accession>
<feature type="active site" description="Nucleophile" evidence="4">
    <location>
        <position position="178"/>
    </location>
</feature>
<organism evidence="6 7">
    <name type="scientific">Sclerotinia nivalis</name>
    <dbReference type="NCBI Taxonomy" id="352851"/>
    <lineage>
        <taxon>Eukaryota</taxon>
        <taxon>Fungi</taxon>
        <taxon>Dikarya</taxon>
        <taxon>Ascomycota</taxon>
        <taxon>Pezizomycotina</taxon>
        <taxon>Leotiomycetes</taxon>
        <taxon>Helotiales</taxon>
        <taxon>Sclerotiniaceae</taxon>
        <taxon>Sclerotinia</taxon>
    </lineage>
</organism>
<dbReference type="InterPro" id="IPR029058">
    <property type="entry name" value="AB_hydrolase_fold"/>
</dbReference>
<feature type="domain" description="Epoxide hydrolase N-terminal" evidence="5">
    <location>
        <begin position="4"/>
        <end position="115"/>
    </location>
</feature>
<evidence type="ECO:0000256" key="4">
    <source>
        <dbReference type="PIRSR" id="PIRSR001112-1"/>
    </source>
</evidence>
<evidence type="ECO:0000313" key="6">
    <source>
        <dbReference type="EMBL" id="KAJ8068330.1"/>
    </source>
</evidence>
<name>A0A9X0ASU8_9HELO</name>
<feature type="active site" description="Proton donor" evidence="4">
    <location>
        <position position="374"/>
    </location>
</feature>